<name>A0A4Y9YU66_9AGAM</name>
<dbReference type="OrthoDB" id="2751906at2759"/>
<reference evidence="2 3" key="1">
    <citation type="submission" date="2019-02" db="EMBL/GenBank/DDBJ databases">
        <title>Genome sequencing of the rare red list fungi Dentipellis fragilis.</title>
        <authorList>
            <person name="Buettner E."/>
            <person name="Kellner H."/>
        </authorList>
    </citation>
    <scope>NUCLEOTIDE SEQUENCE [LARGE SCALE GENOMIC DNA]</scope>
    <source>
        <strain evidence="2 3">DSM 105465</strain>
    </source>
</reference>
<dbReference type="AlphaFoldDB" id="A0A4Y9YU66"/>
<feature type="region of interest" description="Disordered" evidence="1">
    <location>
        <begin position="92"/>
        <end position="141"/>
    </location>
</feature>
<feature type="compositionally biased region" description="Basic residues" evidence="1">
    <location>
        <begin position="127"/>
        <end position="141"/>
    </location>
</feature>
<gene>
    <name evidence="2" type="ORF">EVG20_g4979</name>
</gene>
<feature type="compositionally biased region" description="Basic and acidic residues" evidence="1">
    <location>
        <begin position="104"/>
        <end position="113"/>
    </location>
</feature>
<sequence length="235" mass="25975">MLIHKGDGTEIYRGRLRRASCTDTRDIVCKLAYADHVIRRIAYEARIYAGALAPLQGSVVPACHGHFTGENGDERRRTSCLVLAYCGEPLQTPPRKGGQARLHNARERRDAPARRRRQAPRLGSEARRRRPRRYHRLHAGRGTRLQARVAAHCGAAGAAPDGAQVRRAVPPREGSDVLEAQCTSMPLAALEAYHPKAESSRALDAGARRQATNDGLEDDAFQLLEDRLMTGLHLQ</sequence>
<organism evidence="2 3">
    <name type="scientific">Dentipellis fragilis</name>
    <dbReference type="NCBI Taxonomy" id="205917"/>
    <lineage>
        <taxon>Eukaryota</taxon>
        <taxon>Fungi</taxon>
        <taxon>Dikarya</taxon>
        <taxon>Basidiomycota</taxon>
        <taxon>Agaricomycotina</taxon>
        <taxon>Agaricomycetes</taxon>
        <taxon>Russulales</taxon>
        <taxon>Hericiaceae</taxon>
        <taxon>Dentipellis</taxon>
    </lineage>
</organism>
<evidence type="ECO:0000313" key="2">
    <source>
        <dbReference type="EMBL" id="TFY66116.1"/>
    </source>
</evidence>
<keyword evidence="3" id="KW-1185">Reference proteome</keyword>
<dbReference type="EMBL" id="SEOQ01000277">
    <property type="protein sequence ID" value="TFY66116.1"/>
    <property type="molecule type" value="Genomic_DNA"/>
</dbReference>
<dbReference type="Proteomes" id="UP000298327">
    <property type="component" value="Unassembled WGS sequence"/>
</dbReference>
<proteinExistence type="predicted"/>
<evidence type="ECO:0008006" key="4">
    <source>
        <dbReference type="Google" id="ProtNLM"/>
    </source>
</evidence>
<accession>A0A4Y9YU66</accession>
<comment type="caution">
    <text evidence="2">The sequence shown here is derived from an EMBL/GenBank/DDBJ whole genome shotgun (WGS) entry which is preliminary data.</text>
</comment>
<evidence type="ECO:0000313" key="3">
    <source>
        <dbReference type="Proteomes" id="UP000298327"/>
    </source>
</evidence>
<evidence type="ECO:0000256" key="1">
    <source>
        <dbReference type="SAM" id="MobiDB-lite"/>
    </source>
</evidence>
<protein>
    <recommendedName>
        <fullName evidence="4">Protein kinase domain-containing protein</fullName>
    </recommendedName>
</protein>